<protein>
    <submittedName>
        <fullName evidence="1">Uncharacterized protein</fullName>
    </submittedName>
</protein>
<reference evidence="1 2" key="1">
    <citation type="submission" date="2021-06" db="EMBL/GenBank/DDBJ databases">
        <title>Complete genome sequence of Erwinia phage pEa_SNUABM_1.</title>
        <authorList>
            <person name="Kim S.G."/>
            <person name="Park S.C."/>
        </authorList>
    </citation>
    <scope>NUCLEOTIDE SEQUENCE [LARGE SCALE GENOMIC DNA]</scope>
</reference>
<dbReference type="Proteomes" id="UP000827973">
    <property type="component" value="Segment"/>
</dbReference>
<name>A0AAE8BZR5_9CAUD</name>
<gene>
    <name evidence="1" type="ORF">pEaSNUABM1_00311</name>
</gene>
<accession>A0AAE8BZR5</accession>
<organism evidence="1 2">
    <name type="scientific">Erwinia phage pEa_SNUABM_1</name>
    <dbReference type="NCBI Taxonomy" id="2869543"/>
    <lineage>
        <taxon>Viruses</taxon>
        <taxon>Duplodnaviria</taxon>
        <taxon>Heunggongvirae</taxon>
        <taxon>Uroviricota</taxon>
        <taxon>Caudoviricetes</taxon>
        <taxon>Alexandravirus</taxon>
        <taxon>Alexandravirus SNUABM1</taxon>
    </lineage>
</organism>
<proteinExistence type="predicted"/>
<evidence type="ECO:0000313" key="1">
    <source>
        <dbReference type="EMBL" id="QZE57520.1"/>
    </source>
</evidence>
<evidence type="ECO:0000313" key="2">
    <source>
        <dbReference type="Proteomes" id="UP000827973"/>
    </source>
</evidence>
<keyword evidence="2" id="KW-1185">Reference proteome</keyword>
<dbReference type="EMBL" id="MZ443776">
    <property type="protein sequence ID" value="QZE57520.1"/>
    <property type="molecule type" value="Genomic_DNA"/>
</dbReference>
<sequence length="144" mass="15912">MKLEQNILVVNRVALVMKDALVKKLTEAANTDRSATALSLAYTTAIVMAKLQHKVTFALAEENPEACVRAELLWTDHGSLSTSALFIIASAADEEVLNHVEDHDYLNHLHTIKRVAEENGFTLSVFPVAANFPFKHTEIPADMQ</sequence>